<feature type="compositionally biased region" description="Basic and acidic residues" evidence="1">
    <location>
        <begin position="61"/>
        <end position="71"/>
    </location>
</feature>
<dbReference type="Proteomes" id="UP000627934">
    <property type="component" value="Unassembled WGS sequence"/>
</dbReference>
<sequence>MLAEAEISQIVEVVEQGHTFPGAWPTDARAENSEALFDGLVDSFKPWWGFHGVPKQNIARPDVRETKKPGTQDDDDEAINPDMQLGLGLAINQIRDEASIIGSDKRIDSLME</sequence>
<dbReference type="EMBL" id="VCHE01000142">
    <property type="protein sequence ID" value="KAB2570305.1"/>
    <property type="molecule type" value="Genomic_DNA"/>
</dbReference>
<accession>A0A5N5CY60</accession>
<dbReference type="Proteomes" id="UP000325902">
    <property type="component" value="Unassembled WGS sequence"/>
</dbReference>
<protein>
    <submittedName>
        <fullName evidence="2">Uncharacterized protein</fullName>
    </submittedName>
</protein>
<dbReference type="EMBL" id="MDYX01000037">
    <property type="protein sequence ID" value="KAF9629909.1"/>
    <property type="molecule type" value="Genomic_DNA"/>
</dbReference>
<reference evidence="2 4" key="3">
    <citation type="journal article" date="2019" name="Sci. Rep.">
        <title>A multi-omics analysis of the grapevine pathogen Lasiodiplodia theobromae reveals that temperature affects the expression of virulence- and pathogenicity-related genes.</title>
        <authorList>
            <person name="Felix C."/>
            <person name="Meneses R."/>
            <person name="Goncalves M.F.M."/>
            <person name="Tilleman L."/>
            <person name="Duarte A.S."/>
            <person name="Jorrin-Novo J.V."/>
            <person name="Van de Peer Y."/>
            <person name="Deforce D."/>
            <person name="Van Nieuwerburgh F."/>
            <person name="Esteves A.C."/>
            <person name="Alves A."/>
        </authorList>
    </citation>
    <scope>NUCLEOTIDE SEQUENCE [LARGE SCALE GENOMIC DNA]</scope>
    <source>
        <strain evidence="2 4">LA-SOL3</strain>
    </source>
</reference>
<keyword evidence="4" id="KW-1185">Reference proteome</keyword>
<gene>
    <name evidence="3" type="ORF">BFW01_g90</name>
    <name evidence="2" type="ORF">DBV05_g11011</name>
</gene>
<comment type="caution">
    <text evidence="2">The sequence shown here is derived from an EMBL/GenBank/DDBJ whole genome shotgun (WGS) entry which is preliminary data.</text>
</comment>
<evidence type="ECO:0000256" key="1">
    <source>
        <dbReference type="SAM" id="MobiDB-lite"/>
    </source>
</evidence>
<evidence type="ECO:0000313" key="4">
    <source>
        <dbReference type="Proteomes" id="UP000325902"/>
    </source>
</evidence>
<evidence type="ECO:0000313" key="2">
    <source>
        <dbReference type="EMBL" id="KAB2570305.1"/>
    </source>
</evidence>
<reference evidence="3" key="1">
    <citation type="submission" date="2016-08" db="EMBL/GenBank/DDBJ databases">
        <authorList>
            <person name="Yan J."/>
        </authorList>
    </citation>
    <scope>NUCLEOTIDE SEQUENCE</scope>
    <source>
        <strain evidence="3">CSS-01s</strain>
    </source>
</reference>
<organism evidence="2 4">
    <name type="scientific">Lasiodiplodia theobromae</name>
    <dbReference type="NCBI Taxonomy" id="45133"/>
    <lineage>
        <taxon>Eukaryota</taxon>
        <taxon>Fungi</taxon>
        <taxon>Dikarya</taxon>
        <taxon>Ascomycota</taxon>
        <taxon>Pezizomycotina</taxon>
        <taxon>Dothideomycetes</taxon>
        <taxon>Dothideomycetes incertae sedis</taxon>
        <taxon>Botryosphaeriales</taxon>
        <taxon>Botryosphaeriaceae</taxon>
        <taxon>Lasiodiplodia</taxon>
    </lineage>
</organism>
<evidence type="ECO:0000313" key="3">
    <source>
        <dbReference type="EMBL" id="KAF9629909.1"/>
    </source>
</evidence>
<dbReference type="AlphaFoldDB" id="A0A5N5CY60"/>
<name>A0A5N5CY60_9PEZI</name>
<feature type="region of interest" description="Disordered" evidence="1">
    <location>
        <begin position="58"/>
        <end position="81"/>
    </location>
</feature>
<proteinExistence type="predicted"/>
<reference evidence="3" key="2">
    <citation type="journal article" date="2018" name="DNA Res.">
        <title>Comparative genome and transcriptome analyses reveal adaptations to opportunistic infections in woody plant degrading pathogens of Botryosphaeriaceae.</title>
        <authorList>
            <person name="Yan J.Y."/>
            <person name="Zhao W.S."/>
            <person name="Chen Z."/>
            <person name="Xing Q.K."/>
            <person name="Zhang W."/>
            <person name="Chethana K.W.T."/>
            <person name="Xue M.F."/>
            <person name="Xu J.P."/>
            <person name="Phillips A.J.L."/>
            <person name="Wang Y."/>
            <person name="Liu J.H."/>
            <person name="Liu M."/>
            <person name="Zhou Y."/>
            <person name="Jayawardena R.S."/>
            <person name="Manawasinghe I.S."/>
            <person name="Huang J.B."/>
            <person name="Qiao G.H."/>
            <person name="Fu C.Y."/>
            <person name="Guo F.F."/>
            <person name="Dissanayake A.J."/>
            <person name="Peng Y.L."/>
            <person name="Hyde K.D."/>
            <person name="Li X.H."/>
        </authorList>
    </citation>
    <scope>NUCLEOTIDE SEQUENCE</scope>
    <source>
        <strain evidence="3">CSS-01s</strain>
    </source>
</reference>